<dbReference type="VEuPathDB" id="TriTrypDB:TM35_000421850"/>
<name>A0A1X0NJB2_9TRYP</name>
<dbReference type="OrthoDB" id="251325at2759"/>
<feature type="compositionally biased region" description="Polar residues" evidence="1">
    <location>
        <begin position="172"/>
        <end position="183"/>
    </location>
</feature>
<organism evidence="2 3">
    <name type="scientific">Trypanosoma theileri</name>
    <dbReference type="NCBI Taxonomy" id="67003"/>
    <lineage>
        <taxon>Eukaryota</taxon>
        <taxon>Discoba</taxon>
        <taxon>Euglenozoa</taxon>
        <taxon>Kinetoplastea</taxon>
        <taxon>Metakinetoplastina</taxon>
        <taxon>Trypanosomatida</taxon>
        <taxon>Trypanosomatidae</taxon>
        <taxon>Trypanosoma</taxon>
    </lineage>
</organism>
<dbReference type="RefSeq" id="XP_028878793.1">
    <property type="nucleotide sequence ID" value="XM_029029996.1"/>
</dbReference>
<comment type="caution">
    <text evidence="2">The sequence shown here is derived from an EMBL/GenBank/DDBJ whole genome shotgun (WGS) entry which is preliminary data.</text>
</comment>
<evidence type="ECO:0000313" key="2">
    <source>
        <dbReference type="EMBL" id="ORC84727.1"/>
    </source>
</evidence>
<dbReference type="EMBL" id="NBCO01000042">
    <property type="protein sequence ID" value="ORC84727.1"/>
    <property type="molecule type" value="Genomic_DNA"/>
</dbReference>
<proteinExistence type="predicted"/>
<dbReference type="Proteomes" id="UP000192257">
    <property type="component" value="Unassembled WGS sequence"/>
</dbReference>
<gene>
    <name evidence="2" type="ORF">TM35_000421850</name>
</gene>
<feature type="region of interest" description="Disordered" evidence="1">
    <location>
        <begin position="247"/>
        <end position="290"/>
    </location>
</feature>
<reference evidence="2 3" key="1">
    <citation type="submission" date="2017-03" db="EMBL/GenBank/DDBJ databases">
        <title>An alternative strategy for trypanosome survival in the mammalian bloodstream revealed through genome and transcriptome analysis of the ubiquitous bovine parasite Trypanosoma (Megatrypanum) theileri.</title>
        <authorList>
            <person name="Kelly S."/>
            <person name="Ivens A."/>
            <person name="Mott A."/>
            <person name="O'Neill E."/>
            <person name="Emms D."/>
            <person name="Macleod O."/>
            <person name="Voorheis P."/>
            <person name="Matthews J."/>
            <person name="Matthews K."/>
            <person name="Carrington M."/>
        </authorList>
    </citation>
    <scope>NUCLEOTIDE SEQUENCE [LARGE SCALE GENOMIC DNA]</scope>
    <source>
        <strain evidence="2">Edinburgh</strain>
    </source>
</reference>
<evidence type="ECO:0000313" key="3">
    <source>
        <dbReference type="Proteomes" id="UP000192257"/>
    </source>
</evidence>
<feature type="region of interest" description="Disordered" evidence="1">
    <location>
        <begin position="169"/>
        <end position="204"/>
    </location>
</feature>
<dbReference type="GeneID" id="39989776"/>
<protein>
    <submittedName>
        <fullName evidence="2">Uncharacterized protein</fullName>
    </submittedName>
</protein>
<dbReference type="AlphaFoldDB" id="A0A1X0NJB2"/>
<sequence length="320" mass="35565">MGTTSRAGEATTEVRGARIIGSSSVYPYKAQRFVMTQNPTKRALGNGKRIITTKKTTTLPIQNEKNEREERCLFPSEGIEKILEWLPNDTLFLEIEALAERSYEMRHRLKFSLGSSRDAVLAPSMNVPSKRSSVQRRSSAPLVEDLPFDEEAYVHRILVRTVSEERKRNDLNKLSNMQKSEVGNSGEFPTGEHHKKKSPSIEVTTSLEQLAFGTEGSDCNREESKSPIIVEIMEETGKEKCLNLQSLSPSPSSVARHGVAASGETGVESSLSDSPVSLRDASPPRTRGVDSCPPHIVDLYHVVQIPRAHYILSQVNFSSW</sequence>
<evidence type="ECO:0000256" key="1">
    <source>
        <dbReference type="SAM" id="MobiDB-lite"/>
    </source>
</evidence>
<accession>A0A1X0NJB2</accession>
<keyword evidence="3" id="KW-1185">Reference proteome</keyword>